<keyword evidence="8" id="KW-0496">Mitochondrion</keyword>
<proteinExistence type="inferred from homology"/>
<keyword evidence="7" id="KW-0249">Electron transport</keyword>
<dbReference type="PANTHER" id="PTHR12878:SF0">
    <property type="entry name" value="NADH DEHYDROGENASE [UBIQUINONE] 1 ALPHA SUBCOMPLEX SUBUNIT 2"/>
    <property type="match status" value="1"/>
</dbReference>
<dbReference type="PANTHER" id="PTHR12878">
    <property type="entry name" value="NADH-UBIQUINONE OXIDOREDUCTASE B8 SUBUNIT"/>
    <property type="match status" value="1"/>
</dbReference>
<evidence type="ECO:0000256" key="7">
    <source>
        <dbReference type="ARBA" id="ARBA00022982"/>
    </source>
</evidence>
<dbReference type="Pfam" id="PF05047">
    <property type="entry name" value="L51_S25_CI-B8"/>
    <property type="match status" value="1"/>
</dbReference>
<evidence type="ECO:0000256" key="2">
    <source>
        <dbReference type="ARBA" id="ARBA00004443"/>
    </source>
</evidence>
<keyword evidence="4" id="KW-0813">Transport</keyword>
<reference evidence="11 12" key="1">
    <citation type="submission" date="2024-01" db="EMBL/GenBank/DDBJ databases">
        <title>The genomes of 5 underutilized Papilionoideae crops provide insights into root nodulation and disease resistanc.</title>
        <authorList>
            <person name="Jiang F."/>
        </authorList>
    </citation>
    <scope>NUCLEOTIDE SEQUENCE [LARGE SCALE GENOMIC DNA]</scope>
    <source>
        <strain evidence="11">LVBAO_FW01</strain>
        <tissue evidence="11">Leaves</tissue>
    </source>
</reference>
<dbReference type="GO" id="GO:0005743">
    <property type="term" value="C:mitochondrial inner membrane"/>
    <property type="evidence" value="ECO:0007669"/>
    <property type="project" value="UniProtKB-SubCell"/>
</dbReference>
<dbReference type="EMBL" id="JAYMYQ010000011">
    <property type="protein sequence ID" value="KAK7304519.1"/>
    <property type="molecule type" value="Genomic_DNA"/>
</dbReference>
<comment type="function">
    <text evidence="1">Accessory subunit of the mitochondrial membrane respiratory chain NADH dehydrogenase (Complex I), that is believed not to be involved in catalysis. Complex I functions in the transfer of electrons from NADH to the respiratory chain. The immediate electron acceptor for the enzyme is believed to be ubiquinone.</text>
</comment>
<name>A0AAN9PNI7_CANGL</name>
<evidence type="ECO:0000256" key="8">
    <source>
        <dbReference type="ARBA" id="ARBA00023128"/>
    </source>
</evidence>
<dbReference type="InterPro" id="IPR036249">
    <property type="entry name" value="Thioredoxin-like_sf"/>
</dbReference>
<evidence type="ECO:0000259" key="10">
    <source>
        <dbReference type="SMART" id="SM00916"/>
    </source>
</evidence>
<evidence type="ECO:0000313" key="12">
    <source>
        <dbReference type="Proteomes" id="UP001367508"/>
    </source>
</evidence>
<dbReference type="Gene3D" id="3.40.30.10">
    <property type="entry name" value="Glutaredoxin"/>
    <property type="match status" value="1"/>
</dbReference>
<protein>
    <recommendedName>
        <fullName evidence="10">Ribosomal protein/NADH dehydrogenase domain-containing protein</fullName>
    </recommendedName>
</protein>
<dbReference type="AlphaFoldDB" id="A0AAN9PNI7"/>
<evidence type="ECO:0000256" key="9">
    <source>
        <dbReference type="ARBA" id="ARBA00023136"/>
    </source>
</evidence>
<dbReference type="SUPFAM" id="SSF52833">
    <property type="entry name" value="Thioredoxin-like"/>
    <property type="match status" value="1"/>
</dbReference>
<organism evidence="11 12">
    <name type="scientific">Canavalia gladiata</name>
    <name type="common">Sword bean</name>
    <name type="synonym">Dolichos gladiatus</name>
    <dbReference type="NCBI Taxonomy" id="3824"/>
    <lineage>
        <taxon>Eukaryota</taxon>
        <taxon>Viridiplantae</taxon>
        <taxon>Streptophyta</taxon>
        <taxon>Embryophyta</taxon>
        <taxon>Tracheophyta</taxon>
        <taxon>Spermatophyta</taxon>
        <taxon>Magnoliopsida</taxon>
        <taxon>eudicotyledons</taxon>
        <taxon>Gunneridae</taxon>
        <taxon>Pentapetalae</taxon>
        <taxon>rosids</taxon>
        <taxon>fabids</taxon>
        <taxon>Fabales</taxon>
        <taxon>Fabaceae</taxon>
        <taxon>Papilionoideae</taxon>
        <taxon>50 kb inversion clade</taxon>
        <taxon>NPAAA clade</taxon>
        <taxon>indigoferoid/millettioid clade</taxon>
        <taxon>Phaseoleae</taxon>
        <taxon>Canavalia</taxon>
    </lineage>
</organism>
<evidence type="ECO:0000256" key="6">
    <source>
        <dbReference type="ARBA" id="ARBA00022792"/>
    </source>
</evidence>
<evidence type="ECO:0000256" key="1">
    <source>
        <dbReference type="ARBA" id="ARBA00003195"/>
    </source>
</evidence>
<keyword evidence="6" id="KW-0999">Mitochondrion inner membrane</keyword>
<dbReference type="SMART" id="SM00916">
    <property type="entry name" value="L51_S25_CI-B8"/>
    <property type="match status" value="1"/>
</dbReference>
<keyword evidence="5" id="KW-0679">Respiratory chain</keyword>
<feature type="domain" description="Ribosomal protein/NADH dehydrogenase" evidence="10">
    <location>
        <begin position="99"/>
        <end position="172"/>
    </location>
</feature>
<keyword evidence="9" id="KW-0472">Membrane</keyword>
<evidence type="ECO:0000256" key="4">
    <source>
        <dbReference type="ARBA" id="ARBA00022448"/>
    </source>
</evidence>
<keyword evidence="12" id="KW-1185">Reference proteome</keyword>
<evidence type="ECO:0000256" key="3">
    <source>
        <dbReference type="ARBA" id="ARBA00008939"/>
    </source>
</evidence>
<sequence length="177" mass="19890">MGCDSSSIEFYLIENDDPVADCFGKRSYPCNHYSLYVTASLFFLINFGLDKAATTKKLNSTVLNVPDRSPASSITVRETMAWRGHLSKNIKELRFLMCQSSPASSSARTFVEKNYRELKTLNPKLPILIRECNGVEPQLWARYDFGVEKGIKLRGLTETQILKALEDLVKAGESLKA</sequence>
<comment type="similarity">
    <text evidence="3">Belongs to the complex I NDUFA2 subunit family.</text>
</comment>
<evidence type="ECO:0000256" key="5">
    <source>
        <dbReference type="ARBA" id="ARBA00022660"/>
    </source>
</evidence>
<evidence type="ECO:0000313" key="11">
    <source>
        <dbReference type="EMBL" id="KAK7304519.1"/>
    </source>
</evidence>
<comment type="caution">
    <text evidence="11">The sequence shown here is derived from an EMBL/GenBank/DDBJ whole genome shotgun (WGS) entry which is preliminary data.</text>
</comment>
<accession>A0AAN9PNI7</accession>
<dbReference type="InterPro" id="IPR016464">
    <property type="entry name" value="NADH_Ub_cplx-1_asu_su-2"/>
</dbReference>
<dbReference type="InterPro" id="IPR007741">
    <property type="entry name" value="Ribosomal_mL43/mS25/NADH_DH"/>
</dbReference>
<dbReference type="Proteomes" id="UP001367508">
    <property type="component" value="Unassembled WGS sequence"/>
</dbReference>
<dbReference type="FunFam" id="3.40.30.10:FF:000179">
    <property type="entry name" value="NADH-ubiquinone oxidoreductase 10.5 kDa subunit"/>
    <property type="match status" value="1"/>
</dbReference>
<gene>
    <name evidence="11" type="ORF">VNO77_42400</name>
</gene>
<comment type="subcellular location">
    <subcellularLocation>
        <location evidence="2">Mitochondrion inner membrane</location>
        <topology evidence="2">Peripheral membrane protein</topology>
        <orientation evidence="2">Matrix side</orientation>
    </subcellularLocation>
</comment>